<feature type="domain" description="Fibronectin type-III" evidence="3">
    <location>
        <begin position="1"/>
        <end position="49"/>
    </location>
</feature>
<feature type="compositionally biased region" description="Gly residues" evidence="2">
    <location>
        <begin position="248"/>
        <end position="268"/>
    </location>
</feature>
<dbReference type="SUPFAM" id="SSF103515">
    <property type="entry name" value="Autotransporter"/>
    <property type="match status" value="1"/>
</dbReference>
<dbReference type="NCBIfam" id="TIGR02601">
    <property type="entry name" value="autotrns_rpt"/>
    <property type="match status" value="7"/>
</dbReference>
<feature type="compositionally biased region" description="Gly residues" evidence="2">
    <location>
        <begin position="312"/>
        <end position="331"/>
    </location>
</feature>
<dbReference type="InterPro" id="IPR012332">
    <property type="entry name" value="Autotransporter_pectin_lyase_C"/>
</dbReference>
<name>A0A0F9NWR3_9ZZZZ</name>
<dbReference type="Gene3D" id="2.160.20.20">
    <property type="match status" value="1"/>
</dbReference>
<evidence type="ECO:0008006" key="6">
    <source>
        <dbReference type="Google" id="ProtNLM"/>
    </source>
</evidence>
<feature type="region of interest" description="Disordered" evidence="2">
    <location>
        <begin position="300"/>
        <end position="331"/>
    </location>
</feature>
<dbReference type="SUPFAM" id="SSF51126">
    <property type="entry name" value="Pectin lyase-like"/>
    <property type="match status" value="5"/>
</dbReference>
<reference evidence="5" key="1">
    <citation type="journal article" date="2015" name="Nature">
        <title>Complex archaea that bridge the gap between prokaryotes and eukaryotes.</title>
        <authorList>
            <person name="Spang A."/>
            <person name="Saw J.H."/>
            <person name="Jorgensen S.L."/>
            <person name="Zaremba-Niedzwiedzka K."/>
            <person name="Martijn J."/>
            <person name="Lind A.E."/>
            <person name="van Eijk R."/>
            <person name="Schleper C."/>
            <person name="Guy L."/>
            <person name="Ettema T.J."/>
        </authorList>
    </citation>
    <scope>NUCLEOTIDE SEQUENCE</scope>
</reference>
<dbReference type="InterPro" id="IPR005546">
    <property type="entry name" value="Autotransporte_beta"/>
</dbReference>
<dbReference type="InterPro" id="IPR013783">
    <property type="entry name" value="Ig-like_fold"/>
</dbReference>
<evidence type="ECO:0000259" key="3">
    <source>
        <dbReference type="PROSITE" id="PS50853"/>
    </source>
</evidence>
<dbReference type="PROSITE" id="PS50853">
    <property type="entry name" value="FN3"/>
    <property type="match status" value="1"/>
</dbReference>
<feature type="domain" description="Autotransporter" evidence="4">
    <location>
        <begin position="2360"/>
        <end position="2642"/>
    </location>
</feature>
<dbReference type="SUPFAM" id="SSF49265">
    <property type="entry name" value="Fibronectin type III"/>
    <property type="match status" value="1"/>
</dbReference>
<comment type="caution">
    <text evidence="5">The sequence shown here is derived from an EMBL/GenBank/DDBJ whole genome shotgun (WGS) entry which is preliminary data.</text>
</comment>
<organism evidence="5">
    <name type="scientific">marine sediment metagenome</name>
    <dbReference type="NCBI Taxonomy" id="412755"/>
    <lineage>
        <taxon>unclassified sequences</taxon>
        <taxon>metagenomes</taxon>
        <taxon>ecological metagenomes</taxon>
    </lineage>
</organism>
<dbReference type="Pfam" id="PF12951">
    <property type="entry name" value="PATR"/>
    <property type="match status" value="14"/>
</dbReference>
<dbReference type="InterPro" id="IPR003961">
    <property type="entry name" value="FN3_dom"/>
</dbReference>
<dbReference type="InterPro" id="IPR036116">
    <property type="entry name" value="FN3_sf"/>
</dbReference>
<dbReference type="InterPro" id="IPR036709">
    <property type="entry name" value="Autotransporte_beta_dom_sf"/>
</dbReference>
<dbReference type="EMBL" id="LAZR01003604">
    <property type="protein sequence ID" value="KKN16547.1"/>
    <property type="molecule type" value="Genomic_DNA"/>
</dbReference>
<evidence type="ECO:0000256" key="1">
    <source>
        <dbReference type="ARBA" id="ARBA00022729"/>
    </source>
</evidence>
<evidence type="ECO:0000256" key="2">
    <source>
        <dbReference type="SAM" id="MobiDB-lite"/>
    </source>
</evidence>
<dbReference type="Gene3D" id="2.40.128.130">
    <property type="entry name" value="Autotransporter beta-domain"/>
    <property type="match status" value="1"/>
</dbReference>
<dbReference type="InterPro" id="IPR013425">
    <property type="entry name" value="Autotrns_rpt"/>
</dbReference>
<evidence type="ECO:0000259" key="4">
    <source>
        <dbReference type="PROSITE" id="PS51208"/>
    </source>
</evidence>
<keyword evidence="1" id="KW-0732">Signal</keyword>
<dbReference type="PROSITE" id="PS51208">
    <property type="entry name" value="AUTOTRANSPORTER"/>
    <property type="match status" value="1"/>
</dbReference>
<dbReference type="SMART" id="SM00869">
    <property type="entry name" value="Autotransporter"/>
    <property type="match status" value="1"/>
</dbReference>
<sequence length="2642" mass="266840">MEIANTTNTSYTNIDLDPGTDYRYQLRSYNANGDLSSFSNTAFAKTFSYEYPTLDENTIYADEDTLGTLNNINSDGSSQTYVSVDMGVLNAGVEKTVSDLKYKRSYFKFPVESINKPVASATLYLDYVGTSQIIPDREEVKVDSIADYGLLSDDWSDSNLTENPIDVGTGAQSDVTISTTRNINEFIAGYDPDNGVVPNFDNLTITPTGKLMTSNQVKLSFKVKGTLTIQEDTNTGEKGSIDASAAGYNGGTNPGGNGTSGSGPGGGKGGDFSYGSGAGGAGYGGQGGLGLGYDGGAGGPAYGAHPEEPTFGSGGGGGSSGGSGARGGRGGGAINIKATTISNDGIITADGGDPTDSNPAYISGAGSGGGIYIASPNTVDATKIFSRGGEGVCRDSYRYGGGGGGAANTATVRAPGAGGFGGGGGAGAGPSGNENAANAGFGAGGGGGGVASGTAGTSPFGGGDGAAGGATVAGQGGGGAALGGSIFIDSTSTATIIEATSYPFTTTNTLTAGTGNGSPSTLGNHIFLASAGNLSINAAGTFTLTQAIEADSINSTGGIEVLGGGIVNLSGTSPAHLVNTFRGDLTITAGTVQYDAAVSLGNGTGITFPSAGAASTKVLEDTWSISVTISNPITMTGDGTLKRNFASFAHNMRLTSAIVGSGRITVIGVGSIRPQAASPSFSGGWNIDGQSVSTSGNLVFDSPGTLGTGSIQIRNGNYSAAANLGGMLMYKGTGNNSLSNNIELPLGDGTIVFGESNSALTLSGIISGVGNLTFDQTGTTGSCLLTNNSNSYSGTTTILDGTVHSNVADAISNSSSITITSPGQLQINTVSQTIKNLGGTGNLILNQGSSNTLTVNQTSALTHSGDISGSGKFNKDGASTLTFTAAKTYTGGTTLTAGTLEFDNAIADVIKASTSVTINGGTLDILTSSADQEINELSGSGGTIDINNKILTINNATGVGGTFSGVIINTTGPGNIIKIGANTLTLGGTNTYTGTTAINAGNITLPSTGDISSSSSVTLNNAASSFILALEGTPFSQTIQTLSDDASGTTINLNDNTLVIDQSALGTTYSGVISGTGSNASITKSTGTFELKFAGVNTYGGTTTVNAGTLSLTTAGSITSSSLTVNTGGTFNIETGPANKTVQTLSGTGGSITTNNNRLTITQGAGGGTYSGVISGSGNASGESIIKEGSGTLTLNNTNTYTGSTTINTGILDLEASGNIATSSAVTVTSPGQLQISAGTKTINDFSGTGNLILNNTGDTFTVDQTTTPLPHSGVISGTGKFAKAGAATNLFLEGANTFSGTTTVTAGTLTLRDTGAIASSTELILNTGAFEIVTTGSSLSKTVGALSGSGNIDLNENILTVNQGALKTYTGIISNSILGGSFVKEGSFKLNFGAAGAHTYTGTTTISGNELDLTTAGSSIVTSSELILSGGTFSITGGAKSIKILSGASGAIDLKTFVLSIDQTAVRSYLGTFTDAAITSGITKDGSSNLTLGGDSSAGYSGNTIINAGKLILNDAGDISNGATLTITSPGIFALETATPTTKGINQLSGTGNIELNTNSLTITQGTGPTSYSGIISGTGGIEKAGANNLTFDNATTAHSYTGGTTISNGSLILDTAASSIATSSSVALTAGSASLTVTAAVGAKAIQTLSGSGSINLNGNDLTITQGSDQTLSGVIGGASSAIIKAGSSKLTLSGTNTYTGATTISAGILELSTGTGSISASSSVAISTSGASLDIASSAGTKTIKTLSGASGTNINLNNNDLTINQSSLLPAYAGIITGVSGGIIKDASSANLILGGANTYAGPTSITGTGGKLILNDTGTISDSSSLTIISPGIFAIETSTSTAKSIKTLSTSDGNIELNTNPLTITQGSNATYSGIISSSTSTGGITKAGTSKLTLSGANTYTGPTNIIAGTLTLDPTGSIDASSTVTITSPGILEANNGATSKDLNNLNGTGNIEFPIDSLLSISLITSTTFSGNIDDSGSNFGEITVNTLGATDVFTLSGTNSFKQIAKDGDGVLSVSSDSNLPNTLIDLQGGTFRATETFTTSTPFSITVAGNKAIEVLTDKTLTLSGSITASKDVSKTGAGTLSINSANVGNTGVTTVAAGTMLIKPAASWSATTFNISSGASLTGTGTVDAVVTNAGTISPGESIGTIIIDGAYTENGTLEIEITGAPTNLSDKVEVIGIPGTATLNPATSTLSVIPLSSTEFFLEGTEYVIITSTGLRTGTFGTVIDTDPRLAFTVRYETNRVVLIMSDSALFLPINDIINPNAKAVAEYLGSCNFSNPDFVSILVSLSSLNLENLTDALLQISPARFGALQLTNYTNDQTVSKILTDRLRKLYRCNKACKDNRDEPCLKPKTYEFWVEPFSYFTHQRNLEDQRPFKNKVFGTIMGTDFNFSNKINFGGAGGYSYGDIDWRGNLGYAKIHSAYGSLYASNYNHFGFINASVIATGNFYDTKRKIRFADVDRKAKGKHKGFDITTHLGGGLDFLMADDFYFQPTLDVDYTYVWHDGFKERGADSLNLIVDTSNFSRVRGAALLNFIKDIKLTNLCISPALRAGYAYEDELSSAKITSRLEGVSCTKNKFTVQAFHKNHSKGIFGANITGTQTDGFTFYVNYQFEFGHKFHQHLGSARFEWNF</sequence>
<dbReference type="InterPro" id="IPR011050">
    <property type="entry name" value="Pectin_lyase_fold/virulence"/>
</dbReference>
<feature type="region of interest" description="Disordered" evidence="2">
    <location>
        <begin position="233"/>
        <end position="268"/>
    </location>
</feature>
<dbReference type="Gene3D" id="2.60.40.10">
    <property type="entry name" value="Immunoglobulins"/>
    <property type="match status" value="1"/>
</dbReference>
<gene>
    <name evidence="5" type="ORF">LCGC14_0974800</name>
</gene>
<evidence type="ECO:0000313" key="5">
    <source>
        <dbReference type="EMBL" id="KKN16547.1"/>
    </source>
</evidence>
<proteinExistence type="predicted"/>
<accession>A0A0F9NWR3</accession>
<protein>
    <recommendedName>
        <fullName evidence="6">Fibronectin type-III domain-containing protein</fullName>
    </recommendedName>
</protein>